<evidence type="ECO:0000313" key="1">
    <source>
        <dbReference type="EMBL" id="RBP53356.1"/>
    </source>
</evidence>
<protein>
    <recommendedName>
        <fullName evidence="3">TRAP transporter TAXI family solute receptor</fullName>
    </recommendedName>
</protein>
<accession>A0A395JSC0</accession>
<dbReference type="RefSeq" id="WP_211316839.1">
    <property type="nucleotide sequence ID" value="NZ_QNRT01000001.1"/>
</dbReference>
<name>A0A395JSC0_9GAMM</name>
<evidence type="ECO:0000313" key="2">
    <source>
        <dbReference type="Proteomes" id="UP000253083"/>
    </source>
</evidence>
<proteinExistence type="predicted"/>
<dbReference type="CDD" id="cd13568">
    <property type="entry name" value="PBP2_TAXI_TRAP_like_3"/>
    <property type="match status" value="1"/>
</dbReference>
<dbReference type="NCBIfam" id="TIGR02122">
    <property type="entry name" value="TRAP_TAXI"/>
    <property type="match status" value="1"/>
</dbReference>
<dbReference type="PANTHER" id="PTHR42941">
    <property type="entry name" value="SLL1037 PROTEIN"/>
    <property type="match status" value="1"/>
</dbReference>
<gene>
    <name evidence="1" type="ORF">DFR28_101742</name>
</gene>
<dbReference type="InParanoid" id="A0A395JSC0"/>
<evidence type="ECO:0008006" key="3">
    <source>
        <dbReference type="Google" id="ProtNLM"/>
    </source>
</evidence>
<dbReference type="Proteomes" id="UP000253083">
    <property type="component" value="Unassembled WGS sequence"/>
</dbReference>
<dbReference type="EMBL" id="QNRT01000001">
    <property type="protein sequence ID" value="RBP53356.1"/>
    <property type="molecule type" value="Genomic_DNA"/>
</dbReference>
<dbReference type="Gene3D" id="3.40.190.10">
    <property type="entry name" value="Periplasmic binding protein-like II"/>
    <property type="match status" value="2"/>
</dbReference>
<sequence length="351" mass="38401">MPISTKSSWRRKSLTILGSKRIKLGRTVRFTILCLLMVLSWTNAQSAAPKPEFIVIGTGGLTGVYYPAGGAICRIVNRYRKEQGIRCSVESTRGSVANLNTLGDGDIDLAIAQSDTQYHAYNGTDVFTKYGANKNLRTVFNLHAEPFTVVASERSGIKTFDDLKGKRVNIGRPGSGQRQTMNALMRAKGWTSEDFASVHELTSIDHSRALCDDIIDAFVYSVGHPAGSIKEAANGCKIRLIPVTGEAVDSLINSNRYYQRMRIAGDMYRGNKQDTETIGVRASLIASQAISPDLIYLLVKDVFENLGAMQKMHPAFKSLEAAEMAPSNPLVPLHDGAKRYFSETGMLPGES</sequence>
<dbReference type="SUPFAM" id="SSF53850">
    <property type="entry name" value="Periplasmic binding protein-like II"/>
    <property type="match status" value="1"/>
</dbReference>
<comment type="caution">
    <text evidence="1">The sequence shown here is derived from an EMBL/GenBank/DDBJ whole genome shotgun (WGS) entry which is preliminary data.</text>
</comment>
<dbReference type="AlphaFoldDB" id="A0A395JSC0"/>
<reference evidence="1 2" key="1">
    <citation type="submission" date="2018-06" db="EMBL/GenBank/DDBJ databases">
        <title>Genomic Encyclopedia of Type Strains, Phase IV (KMG-IV): sequencing the most valuable type-strain genomes for metagenomic binning, comparative biology and taxonomic classification.</title>
        <authorList>
            <person name="Goeker M."/>
        </authorList>
    </citation>
    <scope>NUCLEOTIDE SEQUENCE [LARGE SCALE GENOMIC DNA]</scope>
    <source>
        <strain evidence="1 2">DSM 24032</strain>
    </source>
</reference>
<dbReference type="Pfam" id="PF16868">
    <property type="entry name" value="NMT1_3"/>
    <property type="match status" value="1"/>
</dbReference>
<organism evidence="1 2">
    <name type="scientific">Arenicella xantha</name>
    <dbReference type="NCBI Taxonomy" id="644221"/>
    <lineage>
        <taxon>Bacteria</taxon>
        <taxon>Pseudomonadati</taxon>
        <taxon>Pseudomonadota</taxon>
        <taxon>Gammaproteobacteria</taxon>
        <taxon>Arenicellales</taxon>
        <taxon>Arenicellaceae</taxon>
        <taxon>Arenicella</taxon>
    </lineage>
</organism>
<dbReference type="PANTHER" id="PTHR42941:SF1">
    <property type="entry name" value="SLL1037 PROTEIN"/>
    <property type="match status" value="1"/>
</dbReference>
<dbReference type="InterPro" id="IPR011852">
    <property type="entry name" value="TRAP_TAXI"/>
</dbReference>
<keyword evidence="2" id="KW-1185">Reference proteome</keyword>